<feature type="transmembrane region" description="Helical" evidence="1">
    <location>
        <begin position="50"/>
        <end position="69"/>
    </location>
</feature>
<keyword evidence="1" id="KW-1133">Transmembrane helix</keyword>
<dbReference type="NCBIfam" id="NF042935">
    <property type="entry name" value="SCO6880_fam"/>
    <property type="match status" value="1"/>
</dbReference>
<dbReference type="Proteomes" id="UP000564496">
    <property type="component" value="Unassembled WGS sequence"/>
</dbReference>
<dbReference type="RefSeq" id="WP_179661789.1">
    <property type="nucleotide sequence ID" value="NZ_JACBZR010000002.1"/>
</dbReference>
<proteinExistence type="predicted"/>
<name>A0A7Z0IVX3_9ACTN</name>
<keyword evidence="3" id="KW-1185">Reference proteome</keyword>
<reference evidence="2 3" key="1">
    <citation type="submission" date="2020-07" db="EMBL/GenBank/DDBJ databases">
        <title>Sequencing the genomes of 1000 actinobacteria strains.</title>
        <authorList>
            <person name="Klenk H.-P."/>
        </authorList>
    </citation>
    <scope>NUCLEOTIDE SEQUENCE [LARGE SCALE GENOMIC DNA]</scope>
    <source>
        <strain evidence="2 3">DSM 26487</strain>
    </source>
</reference>
<dbReference type="EMBL" id="JACBZR010000002">
    <property type="protein sequence ID" value="NYI81213.1"/>
    <property type="molecule type" value="Genomic_DNA"/>
</dbReference>
<comment type="caution">
    <text evidence="2">The sequence shown here is derived from an EMBL/GenBank/DDBJ whole genome shotgun (WGS) entry which is preliminary data.</text>
</comment>
<keyword evidence="1" id="KW-0472">Membrane</keyword>
<evidence type="ECO:0000313" key="3">
    <source>
        <dbReference type="Proteomes" id="UP000564496"/>
    </source>
</evidence>
<gene>
    <name evidence="2" type="ORF">BJ988_005921</name>
</gene>
<evidence type="ECO:0000313" key="2">
    <source>
        <dbReference type="EMBL" id="NYI81213.1"/>
    </source>
</evidence>
<evidence type="ECO:0000256" key="1">
    <source>
        <dbReference type="SAM" id="Phobius"/>
    </source>
</evidence>
<feature type="transmembrane region" description="Helical" evidence="1">
    <location>
        <begin position="20"/>
        <end position="43"/>
    </location>
</feature>
<evidence type="ECO:0008006" key="4">
    <source>
        <dbReference type="Google" id="ProtNLM"/>
    </source>
</evidence>
<accession>A0A7Z0IVX3</accession>
<sequence length="503" mass="54137">MTTSTVNERTYGNFQAPPRAGLWGQGLVATMLGVVGIGISILVLVLTSTFLVPLILLGLTAAITLPFVIRVNGDPAAVRLLAAITGSRAAAKKHNAYLSGPLGVVPGGTHRLPGLLTATDAFEFAAGGRRFALLWHTRAHRWTVVIACYPEGQDLVDDDVLDRRVARHGSFLAGFATDRDVVGIQQLVELVPDPGGRARDAIVKQITPSAPEAAQAAMWAAAAKQGTGQTRVGSRTSVTWRTPETIKARPREERPELMATWVAAKLNSICTDLQTAGAGVARPMELLELAEELHLAYDPAAARDVDEQRISRHRTTEWEDAGPAAMIERPGDLLHDSGRSVSWSMVKAPSSDVDRNALLPLLAAESGVLRKRLCITWRPEPADKAQARVKRSIRASIFKASADKIGDAGDDLDMSAHRSTQRELRKGAALLNFSMHLTITMPAEVDESAVSSTVEAMEASGRQADVALRRCWRHQQVGFTAALGVGVIPAELSVMPRVIRENL</sequence>
<dbReference type="InterPro" id="IPR049978">
    <property type="entry name" value="SCO6880-like"/>
</dbReference>
<organism evidence="2 3">
    <name type="scientific">Nocardioides panzhihuensis</name>
    <dbReference type="NCBI Taxonomy" id="860243"/>
    <lineage>
        <taxon>Bacteria</taxon>
        <taxon>Bacillati</taxon>
        <taxon>Actinomycetota</taxon>
        <taxon>Actinomycetes</taxon>
        <taxon>Propionibacteriales</taxon>
        <taxon>Nocardioidaceae</taxon>
        <taxon>Nocardioides</taxon>
    </lineage>
</organism>
<keyword evidence="1" id="KW-0812">Transmembrane</keyword>
<dbReference type="AlphaFoldDB" id="A0A7Z0IVX3"/>
<protein>
    <recommendedName>
        <fullName evidence="4">PrgI family protein</fullName>
    </recommendedName>
</protein>